<name>A0A834VBE5_SARSC</name>
<dbReference type="PANTHER" id="PTHR15463">
    <property type="entry name" value="AP1 GAMMA SUBUNIT BINDING PROTEIN 1"/>
    <property type="match status" value="1"/>
</dbReference>
<dbReference type="InterPro" id="IPR059024">
    <property type="entry name" value="SYNRG_C"/>
</dbReference>
<dbReference type="OrthoDB" id="524326at2759"/>
<reference evidence="3" key="2">
    <citation type="submission" date="2020-01" db="EMBL/GenBank/DDBJ databases">
        <authorList>
            <person name="Korhonen P.K.K."/>
            <person name="Guangxu M.G."/>
            <person name="Wang T.W."/>
            <person name="Stroehlein A.J.S."/>
            <person name="Young N.D."/>
            <person name="Ang C.-S.A."/>
            <person name="Fernando D.W.F."/>
            <person name="Lu H.L."/>
            <person name="Taylor S.T."/>
            <person name="Ehtesham M.E.M."/>
            <person name="Najaraj S.H.N."/>
            <person name="Harsha G.H.G."/>
            <person name="Madugundu A.M."/>
            <person name="Renuse S.R."/>
            <person name="Holt D.H."/>
            <person name="Pandey A.P."/>
            <person name="Papenfuss A.P."/>
            <person name="Gasser R.B.G."/>
            <person name="Fischer K.F."/>
        </authorList>
    </citation>
    <scope>NUCLEOTIDE SEQUENCE</scope>
    <source>
        <strain evidence="3">SSS_KF_BRIS2020</strain>
    </source>
</reference>
<evidence type="ECO:0000313" key="4">
    <source>
        <dbReference type="EnsemblMetazoa" id="KAF7489405.1"/>
    </source>
</evidence>
<dbReference type="SUPFAM" id="SSF47473">
    <property type="entry name" value="EF-hand"/>
    <property type="match status" value="1"/>
</dbReference>
<reference evidence="5" key="1">
    <citation type="journal article" date="2020" name="PLoS Negl. Trop. Dis.">
        <title>High-quality nuclear genome for Sarcoptes scabiei-A critical resource for a neglected parasite.</title>
        <authorList>
            <person name="Korhonen P.K."/>
            <person name="Gasser R.B."/>
            <person name="Ma G."/>
            <person name="Wang T."/>
            <person name="Stroehlein A.J."/>
            <person name="Young N.D."/>
            <person name="Ang C.S."/>
            <person name="Fernando D.D."/>
            <person name="Lu H.C."/>
            <person name="Taylor S."/>
            <person name="Reynolds S.L."/>
            <person name="Mofiz E."/>
            <person name="Najaraj S.H."/>
            <person name="Gowda H."/>
            <person name="Madugundu A."/>
            <person name="Renuse S."/>
            <person name="Holt D."/>
            <person name="Pandey A."/>
            <person name="Papenfuss A.T."/>
            <person name="Fischer K."/>
        </authorList>
    </citation>
    <scope>NUCLEOTIDE SEQUENCE [LARGE SCALE GENOMIC DNA]</scope>
</reference>
<dbReference type="AlphaFoldDB" id="A0A834VBE5"/>
<dbReference type="PROSITE" id="PS50031">
    <property type="entry name" value="EH"/>
    <property type="match status" value="1"/>
</dbReference>
<dbReference type="EMBL" id="WVUK01000065">
    <property type="protein sequence ID" value="KAF7489405.1"/>
    <property type="molecule type" value="Genomic_DNA"/>
</dbReference>
<dbReference type="GO" id="GO:0030130">
    <property type="term" value="C:clathrin coat of trans-Golgi network vesicle"/>
    <property type="evidence" value="ECO:0007669"/>
    <property type="project" value="TreeGrafter"/>
</dbReference>
<proteinExistence type="predicted"/>
<dbReference type="Proteomes" id="UP000070412">
    <property type="component" value="Unassembled WGS sequence"/>
</dbReference>
<evidence type="ECO:0000313" key="3">
    <source>
        <dbReference type="EMBL" id="KAF7489405.1"/>
    </source>
</evidence>
<dbReference type="EnsemblMetazoa" id="SSS_6219s_mrna">
    <property type="protein sequence ID" value="KAF7489405.1"/>
    <property type="gene ID" value="SSS_6219"/>
</dbReference>
<reference evidence="4" key="3">
    <citation type="submission" date="2022-06" db="UniProtKB">
        <authorList>
            <consortium name="EnsemblMetazoa"/>
        </authorList>
    </citation>
    <scope>IDENTIFICATION</scope>
</reference>
<dbReference type="Pfam" id="PF25999">
    <property type="entry name" value="SYNRG_C"/>
    <property type="match status" value="1"/>
</dbReference>
<evidence type="ECO:0000256" key="1">
    <source>
        <dbReference type="SAM" id="MobiDB-lite"/>
    </source>
</evidence>
<dbReference type="InterPro" id="IPR011992">
    <property type="entry name" value="EF-hand-dom_pair"/>
</dbReference>
<dbReference type="InterPro" id="IPR039656">
    <property type="entry name" value="SYNRG"/>
</dbReference>
<feature type="domain" description="EH" evidence="2">
    <location>
        <begin position="122"/>
        <end position="220"/>
    </location>
</feature>
<sequence>MEQFNDEIKINDDDPEESAKKIKKNSIYRQQQQRLQQITLASGTKIAHSSSNHGHGELSADNLIKNILEKVNTEAKISKYYGQKNSIGSFSTTNTLSNSCLATQDFSSQPSPRLIVPKCFRDQPKIPEIYLKIWERVKNPDRNEFCLRDELYRILIKSSLPKEYLAKFWSFVNRTKPGELTRDELFVILALIGLCQEKPNIFNPIDEIYRVQSIPKPKFDIIYEQDPEFLKIDKYKSFEAIKDDNDFCDFQSALNWENGSNAANHLDSIALNLNRSDKLTLSKPSADSTLESSMNFANSSSKNEKEFADFRLLCDTNCAERNSNLSSNEFDIKNSENLEIVKNLGVESDEFGDFISQPITNNEIVLEAITSRADKLHLDPSNTSIDIKRKMLKAIKQTMHKSFNILIVNYDQDSVAEALHSEQGIMFAKDLYETFRICRRIQSNIVCSKELESDLECQSFLNDIYTNWNAINNLFNKSLSQKIFSEDEIHHDDDFKKFQENDSDKKVFTSNRKDPICFICSTPFSSENRLRDSRMTLLNDHYYHISCANFWLHHVEGSCLPRANCINNSLNHIQNDYLAQFDKISSESSNGSRTKLFDNGTVEKTDVNELLA</sequence>
<keyword evidence="5" id="KW-1185">Reference proteome</keyword>
<evidence type="ECO:0000313" key="5">
    <source>
        <dbReference type="Proteomes" id="UP000070412"/>
    </source>
</evidence>
<dbReference type="Gene3D" id="1.10.238.10">
    <property type="entry name" value="EF-hand"/>
    <property type="match status" value="1"/>
</dbReference>
<organism evidence="3">
    <name type="scientific">Sarcoptes scabiei</name>
    <name type="common">Itch mite</name>
    <name type="synonym">Acarus scabiei</name>
    <dbReference type="NCBI Taxonomy" id="52283"/>
    <lineage>
        <taxon>Eukaryota</taxon>
        <taxon>Metazoa</taxon>
        <taxon>Ecdysozoa</taxon>
        <taxon>Arthropoda</taxon>
        <taxon>Chelicerata</taxon>
        <taxon>Arachnida</taxon>
        <taxon>Acari</taxon>
        <taxon>Acariformes</taxon>
        <taxon>Sarcoptiformes</taxon>
        <taxon>Astigmata</taxon>
        <taxon>Psoroptidia</taxon>
        <taxon>Sarcoptoidea</taxon>
        <taxon>Sarcoptidae</taxon>
        <taxon>Sarcoptinae</taxon>
        <taxon>Sarcoptes</taxon>
    </lineage>
</organism>
<protein>
    <submittedName>
        <fullName evidence="3">Synergin gamma</fullName>
    </submittedName>
</protein>
<gene>
    <name evidence="3" type="ORF">SSS_6219</name>
</gene>
<accession>A0A834VBE5</accession>
<dbReference type="Pfam" id="PF12763">
    <property type="entry name" value="EH"/>
    <property type="match status" value="1"/>
</dbReference>
<feature type="region of interest" description="Disordered" evidence="1">
    <location>
        <begin position="1"/>
        <end position="20"/>
    </location>
</feature>
<evidence type="ECO:0000259" key="2">
    <source>
        <dbReference type="PROSITE" id="PS50031"/>
    </source>
</evidence>
<dbReference type="InterPro" id="IPR000261">
    <property type="entry name" value="EH_dom"/>
</dbReference>
<dbReference type="PANTHER" id="PTHR15463:SF2">
    <property type="entry name" value="SYNERGIN GAMMA"/>
    <property type="match status" value="1"/>
</dbReference>